<dbReference type="PANTHER" id="PTHR43191">
    <property type="entry name" value="RRNA METHYLTRANSFERASE 3"/>
    <property type="match status" value="1"/>
</dbReference>
<dbReference type="EMBL" id="FOES01000029">
    <property type="protein sequence ID" value="SEQ83602.1"/>
    <property type="molecule type" value="Genomic_DNA"/>
</dbReference>
<accession>A0A1H9J9W6</accession>
<dbReference type="InterPro" id="IPR051259">
    <property type="entry name" value="rRNA_Methyltransferase"/>
</dbReference>
<dbReference type="RefSeq" id="WP_091774485.1">
    <property type="nucleotide sequence ID" value="NZ_CAESCL010000013.1"/>
</dbReference>
<evidence type="ECO:0000313" key="5">
    <source>
        <dbReference type="EMBL" id="SEQ83602.1"/>
    </source>
</evidence>
<keyword evidence="6" id="KW-1185">Reference proteome</keyword>
<feature type="domain" description="RNA 2-O ribose methyltransferase substrate binding" evidence="4">
    <location>
        <begin position="29"/>
        <end position="96"/>
    </location>
</feature>
<comment type="similarity">
    <text evidence="1">Belongs to the class IV-like SAM-binding methyltransferase superfamily. RNA methyltransferase TrmH family.</text>
</comment>
<gene>
    <name evidence="5" type="ORF">SAMN05216362_12927</name>
</gene>
<dbReference type="Pfam" id="PF22435">
    <property type="entry name" value="MRM3-like_sub_bind"/>
    <property type="match status" value="1"/>
</dbReference>
<dbReference type="Pfam" id="PF00588">
    <property type="entry name" value="SpoU_methylase"/>
    <property type="match status" value="1"/>
</dbReference>
<dbReference type="CDD" id="cd18095">
    <property type="entry name" value="SpoU-like_rRNA-MTase"/>
    <property type="match status" value="1"/>
</dbReference>
<dbReference type="Proteomes" id="UP000199427">
    <property type="component" value="Unassembled WGS sequence"/>
</dbReference>
<dbReference type="GO" id="GO:0032259">
    <property type="term" value="P:methylation"/>
    <property type="evidence" value="ECO:0007669"/>
    <property type="project" value="UniProtKB-KW"/>
</dbReference>
<dbReference type="PANTHER" id="PTHR43191:SF2">
    <property type="entry name" value="RRNA METHYLTRANSFERASE 3, MITOCHONDRIAL"/>
    <property type="match status" value="1"/>
</dbReference>
<dbReference type="InterPro" id="IPR029026">
    <property type="entry name" value="tRNA_m1G_MTases_N"/>
</dbReference>
<dbReference type="InterPro" id="IPR029028">
    <property type="entry name" value="Alpha/beta_knot_MTases"/>
</dbReference>
<evidence type="ECO:0000256" key="1">
    <source>
        <dbReference type="ARBA" id="ARBA00007228"/>
    </source>
</evidence>
<dbReference type="SMART" id="SM00967">
    <property type="entry name" value="SpoU_sub_bind"/>
    <property type="match status" value="1"/>
</dbReference>
<dbReference type="GO" id="GO:0008173">
    <property type="term" value="F:RNA methyltransferase activity"/>
    <property type="evidence" value="ECO:0007669"/>
    <property type="project" value="InterPro"/>
</dbReference>
<dbReference type="OrthoDB" id="9794400at2"/>
<evidence type="ECO:0000256" key="2">
    <source>
        <dbReference type="ARBA" id="ARBA00022603"/>
    </source>
</evidence>
<dbReference type="InterPro" id="IPR029064">
    <property type="entry name" value="Ribosomal_eL30-like_sf"/>
</dbReference>
<sequence>MLESKQNHLIKTWKKLHKKKYRDEWQLFLVEGWHLVEEAIKSNWSIETLVVSEDHNIPEAWEDLKITQVTTEVFQYISQTETPQGIMAVVKYKDHPRIDSFNKVLLVDAVQDPGNVGTMIRSALAFNIDGVILGKGTVDLYHDKVIRGTQGALFHIPVIRDDLANWIHQLKDRNIPVFGTELDEKAKPLQEVRAKDFGIIVGNEGSGVNPTLLSQVDDTIYIPIHQQSESLNVGVATSIVLYHFAHLT</sequence>
<protein>
    <submittedName>
        <fullName evidence="5">RNA methyltransferase, TrmH family</fullName>
    </submittedName>
</protein>
<dbReference type="InterPro" id="IPR001537">
    <property type="entry name" value="SpoU_MeTrfase"/>
</dbReference>
<keyword evidence="3 5" id="KW-0808">Transferase</keyword>
<dbReference type="InterPro" id="IPR013123">
    <property type="entry name" value="SpoU_subst-bd"/>
</dbReference>
<reference evidence="5 6" key="1">
    <citation type="submission" date="2016-10" db="EMBL/GenBank/DDBJ databases">
        <authorList>
            <person name="de Groot N.N."/>
        </authorList>
    </citation>
    <scope>NUCLEOTIDE SEQUENCE [LARGE SCALE GENOMIC DNA]</scope>
    <source>
        <strain evidence="5 6">DSM 21633</strain>
    </source>
</reference>
<dbReference type="Gene3D" id="3.30.1330.30">
    <property type="match status" value="1"/>
</dbReference>
<dbReference type="SUPFAM" id="SSF75217">
    <property type="entry name" value="alpha/beta knot"/>
    <property type="match status" value="1"/>
</dbReference>
<dbReference type="InterPro" id="IPR053888">
    <property type="entry name" value="MRM3-like_sub_bind"/>
</dbReference>
<name>A0A1H9J9W6_9BACI</name>
<dbReference type="GO" id="GO:0005737">
    <property type="term" value="C:cytoplasm"/>
    <property type="evidence" value="ECO:0007669"/>
    <property type="project" value="UniProtKB-ARBA"/>
</dbReference>
<evidence type="ECO:0000259" key="4">
    <source>
        <dbReference type="SMART" id="SM00967"/>
    </source>
</evidence>
<evidence type="ECO:0000256" key="3">
    <source>
        <dbReference type="ARBA" id="ARBA00022679"/>
    </source>
</evidence>
<proteinExistence type="inferred from homology"/>
<keyword evidence="2 5" id="KW-0489">Methyltransferase</keyword>
<evidence type="ECO:0000313" key="6">
    <source>
        <dbReference type="Proteomes" id="UP000199427"/>
    </source>
</evidence>
<dbReference type="GO" id="GO:0006396">
    <property type="term" value="P:RNA processing"/>
    <property type="evidence" value="ECO:0007669"/>
    <property type="project" value="InterPro"/>
</dbReference>
<dbReference type="SUPFAM" id="SSF55315">
    <property type="entry name" value="L30e-like"/>
    <property type="match status" value="1"/>
</dbReference>
<organism evidence="5 6">
    <name type="scientific">Piscibacillus halophilus</name>
    <dbReference type="NCBI Taxonomy" id="571933"/>
    <lineage>
        <taxon>Bacteria</taxon>
        <taxon>Bacillati</taxon>
        <taxon>Bacillota</taxon>
        <taxon>Bacilli</taxon>
        <taxon>Bacillales</taxon>
        <taxon>Bacillaceae</taxon>
        <taxon>Piscibacillus</taxon>
    </lineage>
</organism>
<dbReference type="GO" id="GO:0003723">
    <property type="term" value="F:RNA binding"/>
    <property type="evidence" value="ECO:0007669"/>
    <property type="project" value="InterPro"/>
</dbReference>
<dbReference type="Gene3D" id="3.40.1280.10">
    <property type="match status" value="1"/>
</dbReference>
<dbReference type="AlphaFoldDB" id="A0A1H9J9W6"/>
<dbReference type="STRING" id="571933.SAMN05216362_12927"/>